<evidence type="ECO:0000256" key="7">
    <source>
        <dbReference type="ARBA" id="ARBA00023204"/>
    </source>
</evidence>
<organism evidence="12 13">
    <name type="scientific">Humidesulfovibrio mexicanus</name>
    <dbReference type="NCBI Taxonomy" id="147047"/>
    <lineage>
        <taxon>Bacteria</taxon>
        <taxon>Pseudomonadati</taxon>
        <taxon>Thermodesulfobacteriota</taxon>
        <taxon>Desulfovibrionia</taxon>
        <taxon>Desulfovibrionales</taxon>
        <taxon>Desulfovibrionaceae</taxon>
        <taxon>Humidesulfovibrio</taxon>
    </lineage>
</organism>
<evidence type="ECO:0000256" key="4">
    <source>
        <dbReference type="ARBA" id="ARBA00022741"/>
    </source>
</evidence>
<keyword evidence="13" id="KW-1185">Reference proteome</keyword>
<dbReference type="PANTHER" id="PTHR11059:SF0">
    <property type="entry name" value="DNA REPAIR PROTEIN RECN"/>
    <property type="match status" value="1"/>
</dbReference>
<dbReference type="AlphaFoldDB" id="A0A238YU64"/>
<evidence type="ECO:0000256" key="8">
    <source>
        <dbReference type="ARBA" id="ARBA00033408"/>
    </source>
</evidence>
<dbReference type="SUPFAM" id="SSF52540">
    <property type="entry name" value="P-loop containing nucleoside triphosphate hydrolases"/>
    <property type="match status" value="2"/>
</dbReference>
<keyword evidence="4" id="KW-0547">Nucleotide-binding</keyword>
<dbReference type="Pfam" id="PF02463">
    <property type="entry name" value="SMC_N"/>
    <property type="match status" value="1"/>
</dbReference>
<comment type="similarity">
    <text evidence="2 9">Belongs to the RecN family.</text>
</comment>
<keyword evidence="10" id="KW-0175">Coiled coil</keyword>
<evidence type="ECO:0000259" key="11">
    <source>
        <dbReference type="Pfam" id="PF02463"/>
    </source>
</evidence>
<feature type="domain" description="RecF/RecN/SMC N-terminal" evidence="11">
    <location>
        <begin position="14"/>
        <end position="496"/>
    </location>
</feature>
<evidence type="ECO:0000313" key="12">
    <source>
        <dbReference type="EMBL" id="SNR74184.1"/>
    </source>
</evidence>
<evidence type="ECO:0000256" key="9">
    <source>
        <dbReference type="PIRNR" id="PIRNR003128"/>
    </source>
</evidence>
<accession>A0A238YU64</accession>
<keyword evidence="6" id="KW-0067">ATP-binding</keyword>
<keyword evidence="7 9" id="KW-0234">DNA repair</keyword>
<proteinExistence type="inferred from homology"/>
<dbReference type="InterPro" id="IPR003395">
    <property type="entry name" value="RecF/RecN/SMC_N"/>
</dbReference>
<evidence type="ECO:0000256" key="1">
    <source>
        <dbReference type="ARBA" id="ARBA00003618"/>
    </source>
</evidence>
<dbReference type="EMBL" id="FZOC01000002">
    <property type="protein sequence ID" value="SNR74184.1"/>
    <property type="molecule type" value="Genomic_DNA"/>
</dbReference>
<comment type="function">
    <text evidence="1 9">May be involved in recombinational repair of damaged DNA.</text>
</comment>
<keyword evidence="5 9" id="KW-0227">DNA damage</keyword>
<evidence type="ECO:0000313" key="13">
    <source>
        <dbReference type="Proteomes" id="UP000198324"/>
    </source>
</evidence>
<evidence type="ECO:0000256" key="2">
    <source>
        <dbReference type="ARBA" id="ARBA00009441"/>
    </source>
</evidence>
<evidence type="ECO:0000256" key="10">
    <source>
        <dbReference type="SAM" id="Coils"/>
    </source>
</evidence>
<name>A0A238YU64_9BACT</name>
<sequence>MLELLRIRDLALIEDAELEFASGMNALTGETGAGKSFIVRAIDFLTGEPMGADLVRPGKDKAVVEAVFVAEGENGAPEDLIIRRELAAETGRSRVYVNDRLASLETLRELKPGLVLHTSQHGQQKLLQPAFQQRILDGFLAAPELPAERDAALAGVRAVQAARQELAERMETLSRQREFLEFQREEIGRVNPLPGEEDELLVRKEALKGRERLEEARARALEALLGEVPLAARLGELARALAQLAPFDDSFDADREAAEDFRHQLSALDARIRRLRLDEGEDDIEAIEARLFELAKLKRKLNKGLDEIVDLGRQVEENLSFLDSCALDAKRLEREEAQAAQALGAVLERLNAARKDAADRLCARLGQELAGLGFSEYARVEFAFEPAPVYSGPEGELCELRGRLFWVPNPGQPPRPLDKIASGGELSRFLLALAGLQAESARPTLIFDEVDAGIGGHTLTRVGERLQALAARQQMILITHWPQLARLADRHFQVRKDVVDGMTYTGCARLDQAAIAAELARMSGVTA</sequence>
<gene>
    <name evidence="12" type="ORF">SAMN04488503_0968</name>
</gene>
<dbReference type="GO" id="GO:0009432">
    <property type="term" value="P:SOS response"/>
    <property type="evidence" value="ECO:0007669"/>
    <property type="project" value="TreeGrafter"/>
</dbReference>
<dbReference type="OrthoDB" id="9806954at2"/>
<protein>
    <recommendedName>
        <fullName evidence="3 9">DNA repair protein RecN</fullName>
    </recommendedName>
    <alternativeName>
        <fullName evidence="8 9">Recombination protein N</fullName>
    </alternativeName>
</protein>
<dbReference type="RefSeq" id="WP_089272314.1">
    <property type="nucleotide sequence ID" value="NZ_FZOC01000002.1"/>
</dbReference>
<dbReference type="GO" id="GO:0006281">
    <property type="term" value="P:DNA repair"/>
    <property type="evidence" value="ECO:0007669"/>
    <property type="project" value="UniProtKB-KW"/>
</dbReference>
<dbReference type="InterPro" id="IPR027417">
    <property type="entry name" value="P-loop_NTPase"/>
</dbReference>
<feature type="coiled-coil region" evidence="10">
    <location>
        <begin position="258"/>
        <end position="314"/>
    </location>
</feature>
<reference evidence="12 13" key="1">
    <citation type="submission" date="2017-06" db="EMBL/GenBank/DDBJ databases">
        <authorList>
            <person name="Kim H.J."/>
            <person name="Triplett B.A."/>
        </authorList>
    </citation>
    <scope>NUCLEOTIDE SEQUENCE [LARGE SCALE GENOMIC DNA]</scope>
    <source>
        <strain evidence="12 13">DSM 13116</strain>
    </source>
</reference>
<dbReference type="Gene3D" id="3.40.50.300">
    <property type="entry name" value="P-loop containing nucleotide triphosphate hydrolases"/>
    <property type="match status" value="2"/>
</dbReference>
<dbReference type="Proteomes" id="UP000198324">
    <property type="component" value="Unassembled WGS sequence"/>
</dbReference>
<dbReference type="PIRSF" id="PIRSF003128">
    <property type="entry name" value="RecN"/>
    <property type="match status" value="1"/>
</dbReference>
<evidence type="ECO:0000256" key="6">
    <source>
        <dbReference type="ARBA" id="ARBA00022840"/>
    </source>
</evidence>
<dbReference type="PANTHER" id="PTHR11059">
    <property type="entry name" value="DNA REPAIR PROTEIN RECN"/>
    <property type="match status" value="1"/>
</dbReference>
<evidence type="ECO:0000256" key="5">
    <source>
        <dbReference type="ARBA" id="ARBA00022763"/>
    </source>
</evidence>
<feature type="coiled-coil region" evidence="10">
    <location>
        <begin position="156"/>
        <end position="223"/>
    </location>
</feature>
<dbReference type="GO" id="GO:0005524">
    <property type="term" value="F:ATP binding"/>
    <property type="evidence" value="ECO:0007669"/>
    <property type="project" value="UniProtKB-KW"/>
</dbReference>
<evidence type="ECO:0000256" key="3">
    <source>
        <dbReference type="ARBA" id="ARBA00021315"/>
    </source>
</evidence>
<dbReference type="GO" id="GO:0043590">
    <property type="term" value="C:bacterial nucleoid"/>
    <property type="evidence" value="ECO:0007669"/>
    <property type="project" value="TreeGrafter"/>
</dbReference>
<dbReference type="InterPro" id="IPR004604">
    <property type="entry name" value="DNA_recomb/repair_RecN"/>
</dbReference>
<dbReference type="GO" id="GO:0006310">
    <property type="term" value="P:DNA recombination"/>
    <property type="evidence" value="ECO:0007669"/>
    <property type="project" value="InterPro"/>
</dbReference>